<dbReference type="Pfam" id="PF00561">
    <property type="entry name" value="Abhydrolase_1"/>
    <property type="match status" value="1"/>
</dbReference>
<dbReference type="PANTHER" id="PTHR42886">
    <property type="entry name" value="RE40534P-RELATED"/>
    <property type="match status" value="1"/>
</dbReference>
<dbReference type="SUPFAM" id="SSF53474">
    <property type="entry name" value="alpha/beta-Hydrolases"/>
    <property type="match status" value="1"/>
</dbReference>
<organism evidence="2 3">
    <name type="scientific">Volvox africanus</name>
    <dbReference type="NCBI Taxonomy" id="51714"/>
    <lineage>
        <taxon>Eukaryota</taxon>
        <taxon>Viridiplantae</taxon>
        <taxon>Chlorophyta</taxon>
        <taxon>core chlorophytes</taxon>
        <taxon>Chlorophyceae</taxon>
        <taxon>CS clade</taxon>
        <taxon>Chlamydomonadales</taxon>
        <taxon>Volvocaceae</taxon>
        <taxon>Volvox</taxon>
    </lineage>
</organism>
<name>A0ABQ5S4W1_9CHLO</name>
<reference evidence="2 3" key="1">
    <citation type="journal article" date="2023" name="IScience">
        <title>Expanded male sex-determining region conserved during the evolution of homothallism in the green alga Volvox.</title>
        <authorList>
            <person name="Yamamoto K."/>
            <person name="Matsuzaki R."/>
            <person name="Mahakham W."/>
            <person name="Heman W."/>
            <person name="Sekimoto H."/>
            <person name="Kawachi M."/>
            <person name="Minakuchi Y."/>
            <person name="Toyoda A."/>
            <person name="Nozaki H."/>
        </authorList>
    </citation>
    <scope>NUCLEOTIDE SEQUENCE [LARGE SCALE GENOMIC DNA]</scope>
    <source>
        <strain evidence="2 3">NIES-4468</strain>
    </source>
</reference>
<accession>A0ABQ5S4W1</accession>
<dbReference type="InterPro" id="IPR000073">
    <property type="entry name" value="AB_hydrolase_1"/>
</dbReference>
<feature type="domain" description="AB hydrolase-1" evidence="1">
    <location>
        <begin position="114"/>
        <end position="217"/>
    </location>
</feature>
<evidence type="ECO:0000313" key="2">
    <source>
        <dbReference type="EMBL" id="GLI64483.1"/>
    </source>
</evidence>
<dbReference type="Proteomes" id="UP001165090">
    <property type="component" value="Unassembled WGS sequence"/>
</dbReference>
<dbReference type="Gene3D" id="3.40.50.1820">
    <property type="entry name" value="alpha/beta hydrolase"/>
    <property type="match status" value="1"/>
</dbReference>
<gene>
    <name evidence="2" type="ORF">VaNZ11_007758</name>
</gene>
<evidence type="ECO:0000313" key="3">
    <source>
        <dbReference type="Proteomes" id="UP001165090"/>
    </source>
</evidence>
<sequence length="345" mass="37382">MSLRLPAGGQIRGQRGLQASQHHKLPHHFIDDYLLLHSSTRCADACAQASGNYNAEVDTGSHTHIDSLGGRPSAHSSGINFAMSGSSLDQTLSFPNSHGERLSAKFVDAGSKDIVIFCHGYASSKNGFLFPRLAEELASRGKSSLRFDFAGNGESEGTFSFGNYFREVEDLRAAVGFARDTLKLNVGAIVGHSKGANVVLLYASRYDDVPHVVSVAGRGIMSRGIKKRLGEDVLQRLDQEGVIEQEASSSSGRRIKYLLTKESVDERMKLDMLGEAAKIQAHVLILHGSSDNVIPVEDAHMLASRIPQHTLCVVEGADHNFRQPVVADMVIQRIAEHLASTVSQP</sequence>
<dbReference type="PANTHER" id="PTHR42886:SF53">
    <property type="entry name" value="ALPHA_BETA-HYDROLASES SUPERFAMILY PROTEIN"/>
    <property type="match status" value="1"/>
</dbReference>
<keyword evidence="3" id="KW-1185">Reference proteome</keyword>
<comment type="caution">
    <text evidence="2">The sequence shown here is derived from an EMBL/GenBank/DDBJ whole genome shotgun (WGS) entry which is preliminary data.</text>
</comment>
<protein>
    <recommendedName>
        <fullName evidence="1">AB hydrolase-1 domain-containing protein</fullName>
    </recommendedName>
</protein>
<evidence type="ECO:0000259" key="1">
    <source>
        <dbReference type="Pfam" id="PF00561"/>
    </source>
</evidence>
<dbReference type="EMBL" id="BSDZ01000019">
    <property type="protein sequence ID" value="GLI64483.1"/>
    <property type="molecule type" value="Genomic_DNA"/>
</dbReference>
<dbReference type="InterPro" id="IPR029058">
    <property type="entry name" value="AB_hydrolase_fold"/>
</dbReference>
<proteinExistence type="predicted"/>